<protein>
    <submittedName>
        <fullName evidence="1">Uncharacterized protein</fullName>
    </submittedName>
</protein>
<dbReference type="Gene3D" id="3.80.10.10">
    <property type="entry name" value="Ribonuclease Inhibitor"/>
    <property type="match status" value="2"/>
</dbReference>
<dbReference type="InterPro" id="IPR032675">
    <property type="entry name" value="LRR_dom_sf"/>
</dbReference>
<dbReference type="Proteomes" id="UP001148838">
    <property type="component" value="Unassembled WGS sequence"/>
</dbReference>
<dbReference type="InterPro" id="IPR006553">
    <property type="entry name" value="Leu-rich_rpt_Cys-con_subtyp"/>
</dbReference>
<reference evidence="1 2" key="1">
    <citation type="journal article" date="2022" name="Allergy">
        <title>Genome assembly and annotation of Periplaneta americana reveal a comprehensive cockroach allergen profile.</title>
        <authorList>
            <person name="Wang L."/>
            <person name="Xiong Q."/>
            <person name="Saelim N."/>
            <person name="Wang L."/>
            <person name="Nong W."/>
            <person name="Wan A.T."/>
            <person name="Shi M."/>
            <person name="Liu X."/>
            <person name="Cao Q."/>
            <person name="Hui J.H.L."/>
            <person name="Sookrung N."/>
            <person name="Leung T.F."/>
            <person name="Tungtrongchitr A."/>
            <person name="Tsui S.K.W."/>
        </authorList>
    </citation>
    <scope>NUCLEOTIDE SEQUENCE [LARGE SCALE GENOMIC DNA]</scope>
    <source>
        <strain evidence="1">PWHHKU_190912</strain>
    </source>
</reference>
<evidence type="ECO:0000313" key="1">
    <source>
        <dbReference type="EMBL" id="KAJ4446601.1"/>
    </source>
</evidence>
<dbReference type="SMART" id="SM00367">
    <property type="entry name" value="LRR_CC"/>
    <property type="match status" value="2"/>
</dbReference>
<name>A0ABQ8TKF7_PERAM</name>
<proteinExistence type="predicted"/>
<sequence length="1139" mass="129981">MWIPQQKAFRFQREYKLRPTDYVSTYVTIIKWDRCLRETGSLVSKNIEMRRRLTDLCLEVFALHLTGICSSLTEETDNQEIQAERVTKAKQVAIQIQKTLVSSVPPLFANQVTNMLLTYIDCKCNSGQLNARKCWERDVFCEIAAGFIHPSVTSIKIPTSTFPCHMANDTHKFHTNVIVCVICSKIETLHKLQVLHIGYVVPVLRFHMINMSFPKSLREFCGKCNDKELNVIAKCCPQLMHLQLLDTDSLTDASIDSFQNFKRLETLCFGRTELSRKGFRKLIPRLMEMKSLVYLTFRSFTVFKSSSLVALVNTFPDICIVGYIWDYNFQLLLNLQQLKGLRLVAFSANFRLYFPIFGTELVYLNINFNNENIDLSHIILIGNVCKKLKCLKISAYVCIFSENSSISLPTPGFESLVCLNTDFDSPNILTAAHVKLTHYLISLCLNVKRLFVGLTHFYSKFDLLSKVLAVNPLISLEEIYWKYECVNCNDSDVARLIVKMCPNLKIVSGFSNVLQEKQDEITKTTEKLQLIERDPSHKEQENVWKEADEGSIHAKLILDQQLNHRKRIPNKILMGKNAAVGKVQVTSIQKVIKIELCSARRASDVERTATNVAKVNSCNTNTPLHAIVIQTRKEAEIKPILSESNNGNKRESQLSEFRKQKSDVKMVMHLYNIALDAFANHVRKVFSELIEKDACKEEQVQKSDMAKQISKDMKIILFETLPLPLVDQVTNTVLSSIDMECPAYPLGWQEEIIHDIVGSIIHPAVTRIEAFPNNLCCPHPFSLHGYENMSVISAIGKHLQTLTKLKTLHLKYKYHLNRRDMRNISFPEQLQGFGGQLNFRNLELLAESCKFLKHLNVMDSEDISDSSVDIILKFRHLEELNIAETKISSDGITRLLKGFSCVGDSLVLKTFGCDNVNFDHCNLIAEKLSHLRLFLFNFEGELSLLSKLQHLMGLSVSAISNEFSEHLPLFGRDLVFLNLKYANDDFDAHDLCIIGEICKSLKCLKFSADCEQISEEYDNLLQAPELHSVVCLHSDCECSSDDAENSRRVMMYLLSKCFNVKSLDVNINCCEVSTFFEDLISVNPLEFLEVYSGSYCTSSCVDIIDVAKLLIENCPNLKFLRGYSHERNMYESRGIKFLN</sequence>
<dbReference type="EMBL" id="JAJSOF020000009">
    <property type="protein sequence ID" value="KAJ4446601.1"/>
    <property type="molecule type" value="Genomic_DNA"/>
</dbReference>
<organism evidence="1 2">
    <name type="scientific">Periplaneta americana</name>
    <name type="common">American cockroach</name>
    <name type="synonym">Blatta americana</name>
    <dbReference type="NCBI Taxonomy" id="6978"/>
    <lineage>
        <taxon>Eukaryota</taxon>
        <taxon>Metazoa</taxon>
        <taxon>Ecdysozoa</taxon>
        <taxon>Arthropoda</taxon>
        <taxon>Hexapoda</taxon>
        <taxon>Insecta</taxon>
        <taxon>Pterygota</taxon>
        <taxon>Neoptera</taxon>
        <taxon>Polyneoptera</taxon>
        <taxon>Dictyoptera</taxon>
        <taxon>Blattodea</taxon>
        <taxon>Blattoidea</taxon>
        <taxon>Blattidae</taxon>
        <taxon>Blattinae</taxon>
        <taxon>Periplaneta</taxon>
    </lineage>
</organism>
<dbReference type="PANTHER" id="PTHR13318:SF95">
    <property type="entry name" value="F-BOX PROTEIN YLR352W"/>
    <property type="match status" value="1"/>
</dbReference>
<comment type="caution">
    <text evidence="1">The sequence shown here is derived from an EMBL/GenBank/DDBJ whole genome shotgun (WGS) entry which is preliminary data.</text>
</comment>
<dbReference type="SUPFAM" id="SSF52047">
    <property type="entry name" value="RNI-like"/>
    <property type="match status" value="2"/>
</dbReference>
<keyword evidence="2" id="KW-1185">Reference proteome</keyword>
<dbReference type="PANTHER" id="PTHR13318">
    <property type="entry name" value="PARTNER OF PAIRED, ISOFORM B-RELATED"/>
    <property type="match status" value="1"/>
</dbReference>
<gene>
    <name evidence="1" type="ORF">ANN_13298</name>
</gene>
<accession>A0ABQ8TKF7</accession>
<evidence type="ECO:0000313" key="2">
    <source>
        <dbReference type="Proteomes" id="UP001148838"/>
    </source>
</evidence>